<dbReference type="InterPro" id="IPR053842">
    <property type="entry name" value="NikA-like"/>
</dbReference>
<dbReference type="Pfam" id="PF21983">
    <property type="entry name" value="NikA-like"/>
    <property type="match status" value="1"/>
</dbReference>
<accession>A0A1R1J7U2</accession>
<sequence>MARYANPGRKGQKLTKRLAVRVSEAEHEALTAKAAAAGMSVSEYARVCIVEQRPEVIDRGAVRAVLRELGAIGNNLNQITRARHFERAAGRPTDPATENEQLRGIRNALNEILKKC</sequence>
<dbReference type="RefSeq" id="WP_076479640.1">
    <property type="nucleotide sequence ID" value="NZ_MTJZ01000031.1"/>
</dbReference>
<dbReference type="EMBL" id="MTJZ01000031">
    <property type="protein sequence ID" value="OMG71397.1"/>
    <property type="molecule type" value="Genomic_DNA"/>
</dbReference>
<reference evidence="1 2" key="1">
    <citation type="submission" date="2017-01" db="EMBL/GenBank/DDBJ databases">
        <title>Phylogeographic, genomic and meropenem susceptibility analysis of Burkholderia ubonensis.</title>
        <authorList>
            <person name="Price E.P."/>
            <person name="Sarovich D.S."/>
            <person name="Webb J.R."/>
            <person name="Hall C.M."/>
            <person name="Sahl J.W."/>
            <person name="Kaestli M."/>
            <person name="Mayo M."/>
            <person name="Harrington G."/>
            <person name="Baker A.L."/>
            <person name="Sidak-Loftis L.C."/>
            <person name="Lummis M."/>
            <person name="Schupp J.M."/>
            <person name="Gillece J.D."/>
            <person name="Tuanyok A."/>
            <person name="Warner J."/>
            <person name="Busch J.D."/>
            <person name="Keim P."/>
            <person name="Currie B.J."/>
            <person name="Wagner D.M."/>
        </authorList>
    </citation>
    <scope>NUCLEOTIDE SEQUENCE [LARGE SCALE GENOMIC DNA]</scope>
    <source>
        <strain evidence="1 2">A21</strain>
    </source>
</reference>
<dbReference type="Proteomes" id="UP000187194">
    <property type="component" value="Unassembled WGS sequence"/>
</dbReference>
<proteinExistence type="predicted"/>
<evidence type="ECO:0000313" key="2">
    <source>
        <dbReference type="Proteomes" id="UP000187194"/>
    </source>
</evidence>
<name>A0A1R1J7U2_9BURK</name>
<comment type="caution">
    <text evidence="1">The sequence shown here is derived from an EMBL/GenBank/DDBJ whole genome shotgun (WGS) entry which is preliminary data.</text>
</comment>
<dbReference type="AlphaFoldDB" id="A0A1R1J7U2"/>
<gene>
    <name evidence="1" type="ORF">BW685_21385</name>
</gene>
<evidence type="ECO:0000313" key="1">
    <source>
        <dbReference type="EMBL" id="OMG71397.1"/>
    </source>
</evidence>
<protein>
    <submittedName>
        <fullName evidence="1">Uncharacterized protein</fullName>
    </submittedName>
</protein>
<organism evidence="1 2">
    <name type="scientific">Burkholderia ubonensis</name>
    <dbReference type="NCBI Taxonomy" id="101571"/>
    <lineage>
        <taxon>Bacteria</taxon>
        <taxon>Pseudomonadati</taxon>
        <taxon>Pseudomonadota</taxon>
        <taxon>Betaproteobacteria</taxon>
        <taxon>Burkholderiales</taxon>
        <taxon>Burkholderiaceae</taxon>
        <taxon>Burkholderia</taxon>
        <taxon>Burkholderia cepacia complex</taxon>
    </lineage>
</organism>